<sequence length="247" mass="26687">MDKLTLLGLIVAILAIFGGQILEGGHIDALLDWAAFVIVVGGSFGAVMLQSHSRTFSTAIRIFSWVIKTPRLPVQEGINNISNWSNLARREGLLGLEKKLDDSIEPFILKGLNMLVDGNDAKAIREAMYVELDVNDKELLKAAKVYESMGGYSPTLGIVGAVLGLIHVMGNLSNPELLGSGIATAFVATIYGVGFANLFFIPVYHKLRAIIAEQSQYREMIIEGIASIAEGENPRVIAGKLSGYQVK</sequence>
<comment type="similarity">
    <text evidence="7">Belongs to the exbB/tolQ family.</text>
</comment>
<feature type="domain" description="MotA/TolQ/ExbB proton channel" evidence="9">
    <location>
        <begin position="102"/>
        <end position="220"/>
    </location>
</feature>
<accession>A0ABV2BSP1</accession>
<evidence type="ECO:0000256" key="5">
    <source>
        <dbReference type="ARBA" id="ARBA00022989"/>
    </source>
</evidence>
<dbReference type="Proteomes" id="UP001548189">
    <property type="component" value="Unassembled WGS sequence"/>
</dbReference>
<keyword evidence="2" id="KW-1003">Cell membrane</keyword>
<name>A0ABV2BSP1_9GAMM</name>
<keyword evidence="4" id="KW-0283">Flagellar rotation</keyword>
<proteinExistence type="inferred from homology"/>
<evidence type="ECO:0000313" key="11">
    <source>
        <dbReference type="EMBL" id="MET1254768.1"/>
    </source>
</evidence>
<dbReference type="NCBIfam" id="NF006583">
    <property type="entry name" value="PRK09109.1"/>
    <property type="match status" value="1"/>
</dbReference>
<dbReference type="EMBL" id="JBEVCJ010000005">
    <property type="protein sequence ID" value="MET1254768.1"/>
    <property type="molecule type" value="Genomic_DNA"/>
</dbReference>
<dbReference type="PANTHER" id="PTHR30433:SF3">
    <property type="entry name" value="MOTILITY PROTEIN A"/>
    <property type="match status" value="1"/>
</dbReference>
<organism evidence="11 12">
    <name type="scientific">Aliikangiella maris</name>
    <dbReference type="NCBI Taxonomy" id="3162458"/>
    <lineage>
        <taxon>Bacteria</taxon>
        <taxon>Pseudomonadati</taxon>
        <taxon>Pseudomonadota</taxon>
        <taxon>Gammaproteobacteria</taxon>
        <taxon>Oceanospirillales</taxon>
        <taxon>Pleioneaceae</taxon>
        <taxon>Aliikangiella</taxon>
    </lineage>
</organism>
<keyword evidence="12" id="KW-1185">Reference proteome</keyword>
<evidence type="ECO:0000256" key="3">
    <source>
        <dbReference type="ARBA" id="ARBA00022692"/>
    </source>
</evidence>
<evidence type="ECO:0000256" key="7">
    <source>
        <dbReference type="RuleBase" id="RU004057"/>
    </source>
</evidence>
<dbReference type="InterPro" id="IPR046786">
    <property type="entry name" value="MotA_N"/>
</dbReference>
<dbReference type="PANTHER" id="PTHR30433">
    <property type="entry name" value="CHEMOTAXIS PROTEIN MOTA"/>
    <property type="match status" value="1"/>
</dbReference>
<gene>
    <name evidence="11" type="ORF">ABVT43_06505</name>
</gene>
<keyword evidence="11" id="KW-0969">Cilium</keyword>
<protein>
    <submittedName>
        <fullName evidence="11">Flagellar motor protein</fullName>
    </submittedName>
</protein>
<dbReference type="Pfam" id="PF20560">
    <property type="entry name" value="MotA_N"/>
    <property type="match status" value="1"/>
</dbReference>
<keyword evidence="7" id="KW-0653">Protein transport</keyword>
<dbReference type="Pfam" id="PF01618">
    <property type="entry name" value="MotA_ExbB"/>
    <property type="match status" value="1"/>
</dbReference>
<comment type="subcellular location">
    <subcellularLocation>
        <location evidence="1">Cell membrane</location>
        <topology evidence="1">Multi-pass membrane protein</topology>
    </subcellularLocation>
    <subcellularLocation>
        <location evidence="7">Membrane</location>
        <topology evidence="7">Multi-pass membrane protein</topology>
    </subcellularLocation>
</comment>
<evidence type="ECO:0000256" key="1">
    <source>
        <dbReference type="ARBA" id="ARBA00004651"/>
    </source>
</evidence>
<feature type="domain" description="Motility protein A N-terminal" evidence="10">
    <location>
        <begin position="7"/>
        <end position="72"/>
    </location>
</feature>
<evidence type="ECO:0000259" key="9">
    <source>
        <dbReference type="Pfam" id="PF01618"/>
    </source>
</evidence>
<evidence type="ECO:0000256" key="6">
    <source>
        <dbReference type="ARBA" id="ARBA00023136"/>
    </source>
</evidence>
<keyword evidence="5 8" id="KW-1133">Transmembrane helix</keyword>
<comment type="caution">
    <text evidence="11">The sequence shown here is derived from an EMBL/GenBank/DDBJ whole genome shotgun (WGS) entry which is preliminary data.</text>
</comment>
<evidence type="ECO:0000256" key="4">
    <source>
        <dbReference type="ARBA" id="ARBA00022779"/>
    </source>
</evidence>
<keyword evidence="6 8" id="KW-0472">Membrane</keyword>
<evidence type="ECO:0000256" key="8">
    <source>
        <dbReference type="SAM" id="Phobius"/>
    </source>
</evidence>
<keyword evidence="7" id="KW-0813">Transport</keyword>
<evidence type="ECO:0000256" key="2">
    <source>
        <dbReference type="ARBA" id="ARBA00022475"/>
    </source>
</evidence>
<keyword evidence="11" id="KW-0966">Cell projection</keyword>
<feature type="transmembrane region" description="Helical" evidence="8">
    <location>
        <begin position="151"/>
        <end position="170"/>
    </location>
</feature>
<evidence type="ECO:0000259" key="10">
    <source>
        <dbReference type="Pfam" id="PF20560"/>
    </source>
</evidence>
<dbReference type="InterPro" id="IPR002898">
    <property type="entry name" value="MotA_ExbB_proton_chnl"/>
</dbReference>
<reference evidence="11 12" key="1">
    <citation type="submission" date="2024-06" db="EMBL/GenBank/DDBJ databases">
        <authorList>
            <person name="Li F."/>
        </authorList>
    </citation>
    <scope>NUCLEOTIDE SEQUENCE [LARGE SCALE GENOMIC DNA]</scope>
    <source>
        <strain evidence="11 12">GXAS 311</strain>
    </source>
</reference>
<evidence type="ECO:0000313" key="12">
    <source>
        <dbReference type="Proteomes" id="UP001548189"/>
    </source>
</evidence>
<keyword evidence="3 8" id="KW-0812">Transmembrane</keyword>
<dbReference type="InterPro" id="IPR047055">
    <property type="entry name" value="MotA-like"/>
</dbReference>
<feature type="transmembrane region" description="Helical" evidence="8">
    <location>
        <begin position="29"/>
        <end position="49"/>
    </location>
</feature>
<feature type="transmembrane region" description="Helical" evidence="8">
    <location>
        <begin position="182"/>
        <end position="204"/>
    </location>
</feature>
<dbReference type="RefSeq" id="WP_353874378.1">
    <property type="nucleotide sequence ID" value="NZ_JBEVCJ010000005.1"/>
</dbReference>
<keyword evidence="11" id="KW-0282">Flagellum</keyword>